<keyword evidence="3" id="KW-1185">Reference proteome</keyword>
<dbReference type="HOGENOM" id="CLU_2987031_0_0_9"/>
<feature type="transmembrane region" description="Helical" evidence="1">
    <location>
        <begin position="12"/>
        <end position="32"/>
    </location>
</feature>
<proteinExistence type="predicted"/>
<sequence>MASMVDFVKRFSIVFMLMFVIGLLFFSVKWMIEEERIVRSDEYNSVKSISLMDDVYA</sequence>
<dbReference type="PATRIC" id="fig|1246626.3.peg.2076"/>
<name>A0A060M3J5_9BACI</name>
<dbReference type="EMBL" id="CP003923">
    <property type="protein sequence ID" value="AIC94654.1"/>
    <property type="molecule type" value="Genomic_DNA"/>
</dbReference>
<keyword evidence="1" id="KW-0472">Membrane</keyword>
<gene>
    <name evidence="2" type="ORF">BleG1_2076</name>
</gene>
<dbReference type="Proteomes" id="UP000027142">
    <property type="component" value="Chromosome"/>
</dbReference>
<accession>A0A060M3J5</accession>
<evidence type="ECO:0000313" key="2">
    <source>
        <dbReference type="EMBL" id="AIC94654.1"/>
    </source>
</evidence>
<dbReference type="AlphaFoldDB" id="A0A060M3J5"/>
<reference evidence="2 3" key="1">
    <citation type="journal article" date="2014" name="Gene">
        <title>A comparative genomic analysis of the alkalitolerant soil bacterium Bacillus lehensis G1.</title>
        <authorList>
            <person name="Noor Y.M."/>
            <person name="Samsulrizal N.H."/>
            <person name="Jema'on N.A."/>
            <person name="Low K.O."/>
            <person name="Ramli A.N."/>
            <person name="Alias N.I."/>
            <person name="Damis S.I."/>
            <person name="Fuzi S.F."/>
            <person name="Isa M.N."/>
            <person name="Murad A.M."/>
            <person name="Raih M.F."/>
            <person name="Bakar F.D."/>
            <person name="Najimudin N."/>
            <person name="Mahadi N.M."/>
            <person name="Illias R.M."/>
        </authorList>
    </citation>
    <scope>NUCLEOTIDE SEQUENCE [LARGE SCALE GENOMIC DNA]</scope>
    <source>
        <strain evidence="2 3">G1</strain>
    </source>
</reference>
<dbReference type="RefSeq" id="WP_158318527.1">
    <property type="nucleotide sequence ID" value="NZ_CP003923.1"/>
</dbReference>
<keyword evidence="1" id="KW-0812">Transmembrane</keyword>
<dbReference type="KEGG" id="ble:BleG1_2076"/>
<organism evidence="2 3">
    <name type="scientific">Shouchella lehensis G1</name>
    <dbReference type="NCBI Taxonomy" id="1246626"/>
    <lineage>
        <taxon>Bacteria</taxon>
        <taxon>Bacillati</taxon>
        <taxon>Bacillota</taxon>
        <taxon>Bacilli</taxon>
        <taxon>Bacillales</taxon>
        <taxon>Bacillaceae</taxon>
        <taxon>Shouchella</taxon>
    </lineage>
</organism>
<evidence type="ECO:0000256" key="1">
    <source>
        <dbReference type="SAM" id="Phobius"/>
    </source>
</evidence>
<evidence type="ECO:0000313" key="3">
    <source>
        <dbReference type="Proteomes" id="UP000027142"/>
    </source>
</evidence>
<protein>
    <submittedName>
        <fullName evidence="2">Uncharacterized protein</fullName>
    </submittedName>
</protein>
<keyword evidence="1" id="KW-1133">Transmembrane helix</keyword>
<dbReference type="STRING" id="1246626.BleG1_2076"/>